<name>A0A8T4LEH9_9ARCH</name>
<gene>
    <name evidence="5 10" type="primary">lysA</name>
    <name evidence="10" type="ORF">J4215_03880</name>
</gene>
<organism evidence="10 11">
    <name type="scientific">Candidatus Iainarchaeum sp</name>
    <dbReference type="NCBI Taxonomy" id="3101447"/>
    <lineage>
        <taxon>Archaea</taxon>
        <taxon>Candidatus Iainarchaeota</taxon>
        <taxon>Candidatus Iainarchaeia</taxon>
        <taxon>Candidatus Iainarchaeales</taxon>
        <taxon>Candidatus Iainarchaeaceae</taxon>
        <taxon>Candidatus Iainarchaeum</taxon>
    </lineage>
</organism>
<dbReference type="EC" id="4.1.1.20" evidence="5 6"/>
<dbReference type="InterPro" id="IPR022644">
    <property type="entry name" value="De-COase2_N"/>
</dbReference>
<dbReference type="PROSITE" id="PS00878">
    <property type="entry name" value="ODR_DC_2_1"/>
    <property type="match status" value="1"/>
</dbReference>
<evidence type="ECO:0000313" key="11">
    <source>
        <dbReference type="Proteomes" id="UP000675968"/>
    </source>
</evidence>
<comment type="cofactor">
    <cofactor evidence="1 5 7 8">
        <name>pyridoxal 5'-phosphate</name>
        <dbReference type="ChEBI" id="CHEBI:597326"/>
    </cofactor>
</comment>
<dbReference type="PANTHER" id="PTHR43727">
    <property type="entry name" value="DIAMINOPIMELATE DECARBOXYLASE"/>
    <property type="match status" value="1"/>
</dbReference>
<dbReference type="InterPro" id="IPR009006">
    <property type="entry name" value="Ala_racemase/Decarboxylase_C"/>
</dbReference>
<evidence type="ECO:0000256" key="6">
    <source>
        <dbReference type="NCBIfam" id="TIGR01048"/>
    </source>
</evidence>
<comment type="catalytic activity">
    <reaction evidence="5 8">
        <text>meso-2,6-diaminopimelate + H(+) = L-lysine + CO2</text>
        <dbReference type="Rhea" id="RHEA:15101"/>
        <dbReference type="ChEBI" id="CHEBI:15378"/>
        <dbReference type="ChEBI" id="CHEBI:16526"/>
        <dbReference type="ChEBI" id="CHEBI:32551"/>
        <dbReference type="ChEBI" id="CHEBI:57791"/>
        <dbReference type="EC" id="4.1.1.20"/>
    </reaction>
</comment>
<keyword evidence="5 8" id="KW-0457">Lysine biosynthesis</keyword>
<dbReference type="PRINTS" id="PR01181">
    <property type="entry name" value="DAPDCRBXLASE"/>
</dbReference>
<feature type="binding site" evidence="5">
    <location>
        <position position="352"/>
    </location>
    <ligand>
        <name>substrate</name>
    </ligand>
</feature>
<dbReference type="PANTHER" id="PTHR43727:SF2">
    <property type="entry name" value="GROUP IV DECARBOXYLASE"/>
    <property type="match status" value="1"/>
</dbReference>
<evidence type="ECO:0000259" key="9">
    <source>
        <dbReference type="Pfam" id="PF02784"/>
    </source>
</evidence>
<dbReference type="PRINTS" id="PR01179">
    <property type="entry name" value="ODADCRBXLASE"/>
</dbReference>
<sequence length="426" mass="47506">MNHWWEIPKHQTSRNNQLWIANQKATRLAKQFQTPLFVYNANRIRENYRRLCEAFDATGAPYSIHYAMKANPHPAILALLRKLGARIDAVSPNEVRLAKQTGFSPEKIFFTGTSVSNDDLTELIASGVLINIDSFSQMRRLTEKKFDGNASIRWNPGTGAGIHDHTITGGKFIKFGIPEKFILKAFQTARTNGLCVVGLHQHIGSGWLGNDVQKFLKTVEKTISVGKKAEKILSKPLEFIDFGGGPGIRYQEKQTDFPIEKYAQGIANAMKKNSLNCPVVIEPGRFIVGDAGILLTEVNTVETKNIPVIGVNAGFNALIRPAFYGAYHEIVNANRLHTPVKVASMVAGNLCESGDVFNTDKYSLRKLPKTREGDILAILNAGAYGRAMASNYNLRERPAEILIDEKKTRVITRKETFRQLIQNQKP</sequence>
<dbReference type="InterPro" id="IPR002986">
    <property type="entry name" value="DAP_deCOOHase_LysA"/>
</dbReference>
<dbReference type="InterPro" id="IPR022653">
    <property type="entry name" value="De-COase2_pyr-phos_BS"/>
</dbReference>
<feature type="binding site" evidence="5">
    <location>
        <position position="285"/>
    </location>
    <ligand>
        <name>substrate</name>
    </ligand>
</feature>
<dbReference type="EMBL" id="JAGVWC010000010">
    <property type="protein sequence ID" value="MBS3061695.1"/>
    <property type="molecule type" value="Genomic_DNA"/>
</dbReference>
<evidence type="ECO:0000256" key="8">
    <source>
        <dbReference type="RuleBase" id="RU003738"/>
    </source>
</evidence>
<comment type="caution">
    <text evidence="10">The sequence shown here is derived from an EMBL/GenBank/DDBJ whole genome shotgun (WGS) entry which is preliminary data.</text>
</comment>
<feature type="modified residue" description="N6-(pyridoxal phosphate)lysine" evidence="5 7">
    <location>
        <position position="69"/>
    </location>
</feature>
<evidence type="ECO:0000256" key="5">
    <source>
        <dbReference type="HAMAP-Rule" id="MF_02120"/>
    </source>
</evidence>
<dbReference type="AlphaFoldDB" id="A0A8T4LEH9"/>
<dbReference type="SUPFAM" id="SSF51419">
    <property type="entry name" value="PLP-binding barrel"/>
    <property type="match status" value="1"/>
</dbReference>
<reference evidence="10" key="1">
    <citation type="submission" date="2021-03" db="EMBL/GenBank/DDBJ databases">
        <authorList>
            <person name="Jaffe A."/>
        </authorList>
    </citation>
    <scope>NUCLEOTIDE SEQUENCE</scope>
    <source>
        <strain evidence="10">RIFCSPLOWO2_01_FULL_AR10_48_17</strain>
    </source>
</reference>
<dbReference type="InterPro" id="IPR029066">
    <property type="entry name" value="PLP-binding_barrel"/>
</dbReference>
<comment type="similarity">
    <text evidence="5">Belongs to the Orn/Lys/Arg decarboxylase class-II family. LysA subfamily.</text>
</comment>
<feature type="binding site" evidence="5">
    <location>
        <begin position="282"/>
        <end position="285"/>
    </location>
    <ligand>
        <name>pyridoxal 5'-phosphate</name>
        <dbReference type="ChEBI" id="CHEBI:597326"/>
    </ligand>
</feature>
<dbReference type="GO" id="GO:0009089">
    <property type="term" value="P:lysine biosynthetic process via diaminopimelate"/>
    <property type="evidence" value="ECO:0007669"/>
    <property type="project" value="UniProtKB-UniRule"/>
</dbReference>
<keyword evidence="2 5" id="KW-0210">Decarboxylase</keyword>
<evidence type="ECO:0000256" key="4">
    <source>
        <dbReference type="ARBA" id="ARBA00023239"/>
    </source>
</evidence>
<proteinExistence type="inferred from homology"/>
<dbReference type="FunFam" id="3.20.20.10:FF:000003">
    <property type="entry name" value="Diaminopimelate decarboxylase"/>
    <property type="match status" value="1"/>
</dbReference>
<evidence type="ECO:0000256" key="2">
    <source>
        <dbReference type="ARBA" id="ARBA00022793"/>
    </source>
</evidence>
<dbReference type="Pfam" id="PF02784">
    <property type="entry name" value="Orn_Arg_deC_N"/>
    <property type="match status" value="1"/>
</dbReference>
<feature type="binding site" evidence="5">
    <location>
        <position position="384"/>
    </location>
    <ligand>
        <name>substrate</name>
    </ligand>
</feature>
<evidence type="ECO:0000256" key="1">
    <source>
        <dbReference type="ARBA" id="ARBA00001933"/>
    </source>
</evidence>
<dbReference type="Proteomes" id="UP000675968">
    <property type="component" value="Unassembled WGS sequence"/>
</dbReference>
<protein>
    <recommendedName>
        <fullName evidence="5 6">Diaminopimelate decarboxylase</fullName>
        <shortName evidence="5">DAP decarboxylase</shortName>
        <shortName evidence="5">DAPDC</shortName>
        <ecNumber evidence="5 6">4.1.1.20</ecNumber>
    </recommendedName>
</protein>
<evidence type="ECO:0000256" key="3">
    <source>
        <dbReference type="ARBA" id="ARBA00022898"/>
    </source>
</evidence>
<dbReference type="SUPFAM" id="SSF50621">
    <property type="entry name" value="Alanine racemase C-terminal domain-like"/>
    <property type="match status" value="1"/>
</dbReference>
<dbReference type="HAMAP" id="MF_02120">
    <property type="entry name" value="LysA"/>
    <property type="match status" value="1"/>
</dbReference>
<feature type="binding site" evidence="5">
    <location>
        <position position="245"/>
    </location>
    <ligand>
        <name>pyridoxal 5'-phosphate</name>
        <dbReference type="ChEBI" id="CHEBI:597326"/>
    </ligand>
</feature>
<keyword evidence="3 5" id="KW-0663">Pyridoxal phosphate</keyword>
<dbReference type="GO" id="GO:0008836">
    <property type="term" value="F:diaminopimelate decarboxylase activity"/>
    <property type="evidence" value="ECO:0007669"/>
    <property type="project" value="UniProtKB-UniRule"/>
</dbReference>
<dbReference type="CDD" id="cd06828">
    <property type="entry name" value="PLPDE_III_DapDC"/>
    <property type="match status" value="1"/>
</dbReference>
<dbReference type="Gene3D" id="3.20.20.10">
    <property type="entry name" value="Alanine racemase"/>
    <property type="match status" value="1"/>
</dbReference>
<dbReference type="NCBIfam" id="TIGR01048">
    <property type="entry name" value="lysA"/>
    <property type="match status" value="1"/>
</dbReference>
<dbReference type="InterPro" id="IPR000183">
    <property type="entry name" value="Orn/DAP/Arg_de-COase"/>
</dbReference>
<accession>A0A8T4LEH9</accession>
<comment type="subunit">
    <text evidence="5">Homodimer.</text>
</comment>
<keyword evidence="4 5" id="KW-0456">Lyase</keyword>
<feature type="domain" description="Orn/DAP/Arg decarboxylase 2 N-terminal" evidence="9">
    <location>
        <begin position="43"/>
        <end position="289"/>
    </location>
</feature>
<feature type="binding site" evidence="5">
    <location>
        <position position="384"/>
    </location>
    <ligand>
        <name>pyridoxal 5'-phosphate</name>
        <dbReference type="ChEBI" id="CHEBI:597326"/>
    </ligand>
</feature>
<dbReference type="Gene3D" id="2.40.37.10">
    <property type="entry name" value="Lyase, Ornithine Decarboxylase, Chain A, domain 1"/>
    <property type="match status" value="1"/>
</dbReference>
<comment type="function">
    <text evidence="5">Specifically catalyzes the decarboxylation of meso-diaminopimelate (meso-DAP) to L-lysine.</text>
</comment>
<reference evidence="10" key="2">
    <citation type="submission" date="2021-05" db="EMBL/GenBank/DDBJ databases">
        <title>Protein family content uncovers lineage relationships and bacterial pathway maintenance mechanisms in DPANN archaea.</title>
        <authorList>
            <person name="Castelle C.J."/>
            <person name="Meheust R."/>
            <person name="Jaffe A.L."/>
            <person name="Seitz K."/>
            <person name="Gong X."/>
            <person name="Baker B.J."/>
            <person name="Banfield J.F."/>
        </authorList>
    </citation>
    <scope>NUCLEOTIDE SEQUENCE</scope>
    <source>
        <strain evidence="10">RIFCSPLOWO2_01_FULL_AR10_48_17</strain>
    </source>
</reference>
<evidence type="ECO:0000313" key="10">
    <source>
        <dbReference type="EMBL" id="MBS3061695.1"/>
    </source>
</evidence>
<dbReference type="GO" id="GO:0030170">
    <property type="term" value="F:pyridoxal phosphate binding"/>
    <property type="evidence" value="ECO:0007669"/>
    <property type="project" value="UniProtKB-UniRule"/>
</dbReference>
<feature type="active site" description="Proton donor" evidence="7">
    <location>
        <position position="351"/>
    </location>
</feature>
<feature type="binding site" evidence="5">
    <location>
        <position position="324"/>
    </location>
    <ligand>
        <name>substrate</name>
    </ligand>
</feature>
<keyword evidence="5" id="KW-0028">Amino-acid biosynthesis</keyword>
<feature type="binding site" evidence="5">
    <location>
        <position position="320"/>
    </location>
    <ligand>
        <name>substrate</name>
    </ligand>
</feature>
<evidence type="ECO:0000256" key="7">
    <source>
        <dbReference type="PIRSR" id="PIRSR600183-50"/>
    </source>
</evidence>
<comment type="pathway">
    <text evidence="5 8">Amino-acid biosynthesis; L-lysine biosynthesis via DAP pathway; L-lysine from DL-2,6-diaminopimelate: step 1/1.</text>
</comment>